<organism evidence="1 2">
    <name type="scientific">Rhizobium loti</name>
    <name type="common">Mesorhizobium loti</name>
    <dbReference type="NCBI Taxonomy" id="381"/>
    <lineage>
        <taxon>Bacteria</taxon>
        <taxon>Pseudomonadati</taxon>
        <taxon>Pseudomonadota</taxon>
        <taxon>Alphaproteobacteria</taxon>
        <taxon>Hyphomicrobiales</taxon>
        <taxon>Phyllobacteriaceae</taxon>
        <taxon>Mesorhizobium</taxon>
    </lineage>
</organism>
<dbReference type="Proteomes" id="UP000053176">
    <property type="component" value="Unassembled WGS sequence"/>
</dbReference>
<name>A0A117N2P4_RHILI</name>
<accession>A0A117N2P4</accession>
<protein>
    <submittedName>
        <fullName evidence="1">Uncharacterized protein</fullName>
    </submittedName>
</protein>
<comment type="caution">
    <text evidence="1">The sequence shown here is derived from an EMBL/GenBank/DDBJ whole genome shotgun (WGS) entry which is preliminary data.</text>
</comment>
<evidence type="ECO:0000313" key="1">
    <source>
        <dbReference type="EMBL" id="KUM25326.1"/>
    </source>
</evidence>
<dbReference type="OrthoDB" id="9796416at2"/>
<dbReference type="EMBL" id="LPWA01000120">
    <property type="protein sequence ID" value="KUM25326.1"/>
    <property type="molecule type" value="Genomic_DNA"/>
</dbReference>
<gene>
    <name evidence="1" type="ORF">AU467_05175</name>
</gene>
<evidence type="ECO:0000313" key="2">
    <source>
        <dbReference type="Proteomes" id="UP000053176"/>
    </source>
</evidence>
<sequence>MRTAAKEIHDNDGDIPHLVAAGDAPFSSETLDSGDTYAFTSTQADAFACNRDLHPHEQGQIAAAR</sequence>
<reference evidence="1 2" key="1">
    <citation type="submission" date="2015-12" db="EMBL/GenBank/DDBJ databases">
        <title>Draft genome sequence of Mesorhizobium sp. UFLA 01-765, a multitolerant efficient symbiont and plant-growth promoting strain isolated from Zn-mining soil using Leucaena leucocephala as a trap plant.</title>
        <authorList>
            <person name="Rangel W.M."/>
            <person name="Thijs S."/>
            <person name="Longatti S.M."/>
            <person name="Moreira F.M."/>
            <person name="Weyens N."/>
            <person name="Vangronsveld J."/>
            <person name="Van Hamme J.D."/>
            <person name="Bottos E.M."/>
            <person name="Rineau F."/>
        </authorList>
    </citation>
    <scope>NUCLEOTIDE SEQUENCE [LARGE SCALE GENOMIC DNA]</scope>
    <source>
        <strain evidence="1 2">UFLA 01-765</strain>
    </source>
</reference>
<dbReference type="AlphaFoldDB" id="A0A117N2P4"/>
<proteinExistence type="predicted"/>